<feature type="transmembrane region" description="Helical" evidence="2">
    <location>
        <begin position="12"/>
        <end position="33"/>
    </location>
</feature>
<gene>
    <name evidence="3" type="ORF">P167DRAFT_233809</name>
</gene>
<evidence type="ECO:0000313" key="3">
    <source>
        <dbReference type="EMBL" id="RPB11065.1"/>
    </source>
</evidence>
<dbReference type="InParanoid" id="A0A3N4KZB0"/>
<keyword evidence="4" id="KW-1185">Reference proteome</keyword>
<dbReference type="EMBL" id="ML119138">
    <property type="protein sequence ID" value="RPB11065.1"/>
    <property type="molecule type" value="Genomic_DNA"/>
</dbReference>
<feature type="compositionally biased region" description="Polar residues" evidence="1">
    <location>
        <begin position="92"/>
        <end position="106"/>
    </location>
</feature>
<protein>
    <submittedName>
        <fullName evidence="3">Uncharacterized protein</fullName>
    </submittedName>
</protein>
<keyword evidence="2" id="KW-0472">Membrane</keyword>
<feature type="region of interest" description="Disordered" evidence="1">
    <location>
        <begin position="92"/>
        <end position="116"/>
    </location>
</feature>
<reference evidence="3 4" key="1">
    <citation type="journal article" date="2018" name="Nat. Ecol. Evol.">
        <title>Pezizomycetes genomes reveal the molecular basis of ectomycorrhizal truffle lifestyle.</title>
        <authorList>
            <person name="Murat C."/>
            <person name="Payen T."/>
            <person name="Noel B."/>
            <person name="Kuo A."/>
            <person name="Morin E."/>
            <person name="Chen J."/>
            <person name="Kohler A."/>
            <person name="Krizsan K."/>
            <person name="Balestrini R."/>
            <person name="Da Silva C."/>
            <person name="Montanini B."/>
            <person name="Hainaut M."/>
            <person name="Levati E."/>
            <person name="Barry K.W."/>
            <person name="Belfiori B."/>
            <person name="Cichocki N."/>
            <person name="Clum A."/>
            <person name="Dockter R.B."/>
            <person name="Fauchery L."/>
            <person name="Guy J."/>
            <person name="Iotti M."/>
            <person name="Le Tacon F."/>
            <person name="Lindquist E.A."/>
            <person name="Lipzen A."/>
            <person name="Malagnac F."/>
            <person name="Mello A."/>
            <person name="Molinier V."/>
            <person name="Miyauchi S."/>
            <person name="Poulain J."/>
            <person name="Riccioni C."/>
            <person name="Rubini A."/>
            <person name="Sitrit Y."/>
            <person name="Splivallo R."/>
            <person name="Traeger S."/>
            <person name="Wang M."/>
            <person name="Zifcakova L."/>
            <person name="Wipf D."/>
            <person name="Zambonelli A."/>
            <person name="Paolocci F."/>
            <person name="Nowrousian M."/>
            <person name="Ottonello S."/>
            <person name="Baldrian P."/>
            <person name="Spatafora J.W."/>
            <person name="Henrissat B."/>
            <person name="Nagy L.G."/>
            <person name="Aury J.M."/>
            <person name="Wincker P."/>
            <person name="Grigoriev I.V."/>
            <person name="Bonfante P."/>
            <person name="Martin F.M."/>
        </authorList>
    </citation>
    <scope>NUCLEOTIDE SEQUENCE [LARGE SCALE GENOMIC DNA]</scope>
    <source>
        <strain evidence="3 4">CCBAS932</strain>
    </source>
</reference>
<name>A0A3N4KZB0_9PEZI</name>
<evidence type="ECO:0000256" key="2">
    <source>
        <dbReference type="SAM" id="Phobius"/>
    </source>
</evidence>
<organism evidence="3 4">
    <name type="scientific">Morchella conica CCBAS932</name>
    <dbReference type="NCBI Taxonomy" id="1392247"/>
    <lineage>
        <taxon>Eukaryota</taxon>
        <taxon>Fungi</taxon>
        <taxon>Dikarya</taxon>
        <taxon>Ascomycota</taxon>
        <taxon>Pezizomycotina</taxon>
        <taxon>Pezizomycetes</taxon>
        <taxon>Pezizales</taxon>
        <taxon>Morchellaceae</taxon>
        <taxon>Morchella</taxon>
    </lineage>
</organism>
<dbReference type="Proteomes" id="UP000277580">
    <property type="component" value="Unassembled WGS sequence"/>
</dbReference>
<sequence>MYLCNWHCYWHTFLPSSFLISLSYLTCSALLYLPYLHVGNQSDQSPIKATLSRAASPAATQRQSKRFGTDKYAGYTKAVSLQTTAQAAARKQASNCASRVKASQQQRRQREPHVSHDRPTQTKLWFFLSLIFFFF</sequence>
<dbReference type="AlphaFoldDB" id="A0A3N4KZB0"/>
<proteinExistence type="predicted"/>
<evidence type="ECO:0000313" key="4">
    <source>
        <dbReference type="Proteomes" id="UP000277580"/>
    </source>
</evidence>
<evidence type="ECO:0000256" key="1">
    <source>
        <dbReference type="SAM" id="MobiDB-lite"/>
    </source>
</evidence>
<accession>A0A3N4KZB0</accession>
<keyword evidence="2" id="KW-1133">Transmembrane helix</keyword>
<keyword evidence="2" id="KW-0812">Transmembrane</keyword>